<feature type="domain" description="LTD" evidence="6">
    <location>
        <begin position="17"/>
        <end position="137"/>
    </location>
</feature>
<evidence type="ECO:0000256" key="3">
    <source>
        <dbReference type="ARBA" id="ARBA00022837"/>
    </source>
</evidence>
<dbReference type="InterPro" id="IPR036415">
    <property type="entry name" value="Lamin_tail_dom_sf"/>
</dbReference>
<dbReference type="SUPFAM" id="SSF74853">
    <property type="entry name" value="Lamin A/C globular tail domain"/>
    <property type="match status" value="1"/>
</dbReference>
<evidence type="ECO:0000256" key="5">
    <source>
        <dbReference type="SAM" id="SignalP"/>
    </source>
</evidence>
<evidence type="ECO:0000256" key="1">
    <source>
        <dbReference type="ARBA" id="ARBA00022729"/>
    </source>
</evidence>
<name>A0A9X4BMS5_9GAMM</name>
<dbReference type="InterPro" id="IPR038081">
    <property type="entry name" value="CalX-like_sf"/>
</dbReference>
<comment type="caution">
    <text evidence="7">The sequence shown here is derived from an EMBL/GenBank/DDBJ whole genome shotgun (WGS) entry which is preliminary data.</text>
</comment>
<evidence type="ECO:0000259" key="6">
    <source>
        <dbReference type="PROSITE" id="PS51841"/>
    </source>
</evidence>
<keyword evidence="2" id="KW-0677">Repeat</keyword>
<dbReference type="InterPro" id="IPR036691">
    <property type="entry name" value="Endo/exonu/phosph_ase_sf"/>
</dbReference>
<dbReference type="GO" id="GO:0016020">
    <property type="term" value="C:membrane"/>
    <property type="evidence" value="ECO:0007669"/>
    <property type="project" value="InterPro"/>
</dbReference>
<feature type="region of interest" description="Disordered" evidence="4">
    <location>
        <begin position="149"/>
        <end position="181"/>
    </location>
</feature>
<feature type="chain" id="PRO_5040953505" evidence="5">
    <location>
        <begin position="23"/>
        <end position="1276"/>
    </location>
</feature>
<dbReference type="GO" id="GO:0007154">
    <property type="term" value="P:cell communication"/>
    <property type="evidence" value="ECO:0007669"/>
    <property type="project" value="InterPro"/>
</dbReference>
<evidence type="ECO:0000313" key="8">
    <source>
        <dbReference type="Proteomes" id="UP001139971"/>
    </source>
</evidence>
<dbReference type="SMART" id="SM00237">
    <property type="entry name" value="Calx_beta"/>
    <property type="match status" value="2"/>
</dbReference>
<dbReference type="Gene3D" id="2.60.40.2030">
    <property type="match status" value="4"/>
</dbReference>
<dbReference type="RefSeq" id="WP_263541211.1">
    <property type="nucleotide sequence ID" value="NZ_JAOVZO020000020.1"/>
</dbReference>
<keyword evidence="3" id="KW-0106">Calcium</keyword>
<evidence type="ECO:0000313" key="7">
    <source>
        <dbReference type="EMBL" id="MDC8015659.1"/>
    </source>
</evidence>
<dbReference type="SUPFAM" id="SSF141072">
    <property type="entry name" value="CalX-like"/>
    <property type="match status" value="4"/>
</dbReference>
<dbReference type="AlphaFoldDB" id="A0A9X4BMS5"/>
<dbReference type="PANTHER" id="PTHR42834">
    <property type="entry name" value="ENDONUCLEASE/EXONUCLEASE/PHOSPHATASE FAMILY PROTEIN (AFU_ORTHOLOGUE AFUA_3G09210)"/>
    <property type="match status" value="1"/>
</dbReference>
<feature type="compositionally biased region" description="Polar residues" evidence="4">
    <location>
        <begin position="166"/>
        <end position="181"/>
    </location>
</feature>
<dbReference type="Gene3D" id="2.60.40.1260">
    <property type="entry name" value="Lamin Tail domain"/>
    <property type="match status" value="1"/>
</dbReference>
<reference evidence="7" key="1">
    <citation type="submission" date="2023-02" db="EMBL/GenBank/DDBJ databases">
        <title>Tahibacter soli sp. nov. isolated from soil.</title>
        <authorList>
            <person name="Baek J.H."/>
            <person name="Lee J.K."/>
            <person name="Choi D.G."/>
            <person name="Jeon C.O."/>
        </authorList>
    </citation>
    <scope>NUCLEOTIDE SEQUENCE</scope>
    <source>
        <strain evidence="7">BL</strain>
    </source>
</reference>
<keyword evidence="1 5" id="KW-0732">Signal</keyword>
<dbReference type="Pfam" id="PF03160">
    <property type="entry name" value="Calx-beta"/>
    <property type="match status" value="4"/>
</dbReference>
<keyword evidence="8" id="KW-1185">Reference proteome</keyword>
<dbReference type="Gene3D" id="3.60.10.10">
    <property type="entry name" value="Endonuclease/exonuclease/phosphatase"/>
    <property type="match status" value="1"/>
</dbReference>
<protein>
    <submittedName>
        <fullName evidence="7">Calx-beta domain-containing protein</fullName>
    </submittedName>
</protein>
<organism evidence="7 8">
    <name type="scientific">Tahibacter soli</name>
    <dbReference type="NCBI Taxonomy" id="2983605"/>
    <lineage>
        <taxon>Bacteria</taxon>
        <taxon>Pseudomonadati</taxon>
        <taxon>Pseudomonadota</taxon>
        <taxon>Gammaproteobacteria</taxon>
        <taxon>Lysobacterales</taxon>
        <taxon>Rhodanobacteraceae</taxon>
        <taxon>Tahibacter</taxon>
    </lineage>
</organism>
<dbReference type="PROSITE" id="PS51841">
    <property type="entry name" value="LTD"/>
    <property type="match status" value="1"/>
</dbReference>
<dbReference type="EMBL" id="JAOVZO020000020">
    <property type="protein sequence ID" value="MDC8015659.1"/>
    <property type="molecule type" value="Genomic_DNA"/>
</dbReference>
<dbReference type="PANTHER" id="PTHR42834:SF1">
    <property type="entry name" value="ENDONUCLEASE_EXONUCLEASE_PHOSPHATASE FAMILY PROTEIN (AFU_ORTHOLOGUE AFUA_3G09210)"/>
    <property type="match status" value="1"/>
</dbReference>
<evidence type="ECO:0000256" key="2">
    <source>
        <dbReference type="ARBA" id="ARBA00022737"/>
    </source>
</evidence>
<sequence length="1276" mass="130796">MLRKHRALIAGLALACVGSANAATLVISEFRTRGPNGGNDEFIEIYNAGGTAQSIGGFKIRGSNASGTISDRVTITAGTTLNPGCHYLMTNGTAGTGYSGSVAGNQTFSTGVTDDGGIALTNASNTIIDAAGLSAGSAFKEGTTLTPLAGTANQSYERKPGGASGNGTDTDNNASDFALTTPSNPQNLSSACVSLTPSISIADATVTEGNGGTATLTFNVTLSGAAPAGGVGFSFATSDGTATTADGDYAANSGTGSIAAGATSTTITVTVIGDAKFEADETLTVTLSGLSNATAGDLVATGTIANDDAQPSLSIADVSTTEGNAGTTTATFTVTQSAVSGLPTTFDLATVEDTATTADNDFAAASASGVTIAPGALTATFDVTINGDTTAEPDETYFVNLTNAVNASIADAQAVGTITNDDVAISPTLSISNATVTEGDSGTASATFTITSTLPAPAGGITVDVASADDTATTADGDYSPIALNATILPGMTTTSVAVQVNGDTKIESNETFFVNLTNAVGATIDDAQGVGTITNDDVAPDLAIGDASVVEGNSGTAMLTFPITLSGPAPAGGIDFAFSTADGTATIADGDYAGATNALSSIPEGATSASVRIAVNGDTTYEPDETLTVTLSNVTQANVTDGTATGTITNDDFLEIHDLQGSGLATTRSGTVVTRGNIVTGKGPQGFTMQAPDVRADADINTSEGIYVFTSTAPTVAVGDMVDVTGTITEFNGLTEITNATIATTSVANPLPTPVEFNETVPSQDPNNPTCVTSGSNYECFEFMRVRIANGLVNTGNQRFGSPATETFAEVFVTANGRRGVREPGILFPIVPTAGNMAAGQWDGNPDMFELDADYFGALPVDSPIYGGTTFSATGVLGYDFGDYELWATEFSVTQAPTYPRPVRDSEGSTDLRIGAYNMLRFCDTVNSAGSGQDPCLNPTPTQAGLDAKVARLSAYVKDVLKLPDVLGVEEVENITVLNALAAKLTTDGGVPYTARLEEGNDIGGIDVGFLIRTDRVSNIVVTQLGKTQTWNDPTGSPTALLHDRPPLMLEANFTGGGGSRPFMVMVVHPKARSCTDQTGGATCVQADVDRNRLKRFEQGKYHAQQIQAYQTAHPNVPFAIVGDFNAYQFTDGWTDVVGLMAGTYDDAANLLDLGANIVAPSLWNAVTSLPLNEQYSFLFTENFGQIQGFNTRDVPTQQVLDHALLSTAAKRMFTGFDYGRADEDAPAEVERQCNIVPTPAPPLCPHPAIGVSDHDGFVFKLATDQIFANGFEAQ</sequence>
<proteinExistence type="predicted"/>
<dbReference type="CDD" id="cd04486">
    <property type="entry name" value="YhcR_OBF_like"/>
    <property type="match status" value="1"/>
</dbReference>
<dbReference type="InterPro" id="IPR001322">
    <property type="entry name" value="Lamin_tail_dom"/>
</dbReference>
<dbReference type="SUPFAM" id="SSF56219">
    <property type="entry name" value="DNase I-like"/>
    <property type="match status" value="1"/>
</dbReference>
<dbReference type="Proteomes" id="UP001139971">
    <property type="component" value="Unassembled WGS sequence"/>
</dbReference>
<evidence type="ECO:0000256" key="4">
    <source>
        <dbReference type="SAM" id="MobiDB-lite"/>
    </source>
</evidence>
<feature type="signal peptide" evidence="5">
    <location>
        <begin position="1"/>
        <end position="22"/>
    </location>
</feature>
<accession>A0A9X4BMS5</accession>
<dbReference type="Pfam" id="PF00932">
    <property type="entry name" value="LTD"/>
    <property type="match status" value="1"/>
</dbReference>
<dbReference type="InterPro" id="IPR003644">
    <property type="entry name" value="Calx_beta"/>
</dbReference>
<gene>
    <name evidence="7" type="ORF">OD750_024290</name>
</gene>